<keyword evidence="3" id="KW-0863">Zinc-finger</keyword>
<name>A0A7R8W499_9CRUS</name>
<dbReference type="AlphaFoldDB" id="A0A7R8W499"/>
<organism evidence="6">
    <name type="scientific">Cyprideis torosa</name>
    <dbReference type="NCBI Taxonomy" id="163714"/>
    <lineage>
        <taxon>Eukaryota</taxon>
        <taxon>Metazoa</taxon>
        <taxon>Ecdysozoa</taxon>
        <taxon>Arthropoda</taxon>
        <taxon>Crustacea</taxon>
        <taxon>Oligostraca</taxon>
        <taxon>Ostracoda</taxon>
        <taxon>Podocopa</taxon>
        <taxon>Podocopida</taxon>
        <taxon>Cytherocopina</taxon>
        <taxon>Cytheroidea</taxon>
        <taxon>Cytherideidae</taxon>
        <taxon>Cyprideis</taxon>
    </lineage>
</organism>
<dbReference type="Gene3D" id="3.30.40.10">
    <property type="entry name" value="Zinc/RING finger domain, C3HC4 (zinc finger)"/>
    <property type="match status" value="1"/>
</dbReference>
<feature type="non-terminal residue" evidence="6">
    <location>
        <position position="572"/>
    </location>
</feature>
<dbReference type="GO" id="GO:0061630">
    <property type="term" value="F:ubiquitin protein ligase activity"/>
    <property type="evidence" value="ECO:0007669"/>
    <property type="project" value="TreeGrafter"/>
</dbReference>
<feature type="compositionally biased region" description="Polar residues" evidence="5">
    <location>
        <begin position="488"/>
        <end position="509"/>
    </location>
</feature>
<gene>
    <name evidence="6" type="ORF">CTOB1V02_LOCUS2569</name>
</gene>
<dbReference type="PROSITE" id="PS51065">
    <property type="entry name" value="NHR"/>
    <property type="match status" value="2"/>
</dbReference>
<keyword evidence="2" id="KW-0677">Repeat</keyword>
<dbReference type="GO" id="GO:0008270">
    <property type="term" value="F:zinc ion binding"/>
    <property type="evidence" value="ECO:0007669"/>
    <property type="project" value="UniProtKB-KW"/>
</dbReference>
<feature type="region of interest" description="Disordered" evidence="5">
    <location>
        <begin position="473"/>
        <end position="509"/>
    </location>
</feature>
<dbReference type="Gene3D" id="2.60.120.920">
    <property type="match status" value="2"/>
</dbReference>
<dbReference type="InterPro" id="IPR006573">
    <property type="entry name" value="NHR_dom"/>
</dbReference>
<evidence type="ECO:0000256" key="2">
    <source>
        <dbReference type="ARBA" id="ARBA00022737"/>
    </source>
</evidence>
<proteinExistence type="predicted"/>
<dbReference type="InterPro" id="IPR001841">
    <property type="entry name" value="Znf_RING"/>
</dbReference>
<dbReference type="InterPro" id="IPR037962">
    <property type="entry name" value="Neuralized"/>
</dbReference>
<keyword evidence="1" id="KW-0479">Metal-binding</keyword>
<sequence length="572" mass="62745">MKLIKKFKSKIGLIRSPPTTSPLPCLNAPPLHFHAVHGDNIRLSADKTIAKRVESFCKGVTFSHRPVKVNERVYIRFTELSTSWSGVIRFGFTSNDPVNFRGALPKYACPDLTSKDGFWAKALSEQLVQEGAVLFFYFTNSGDINFGFGSEEKGVFCSGLDTRGGQLWAMIDVYGNSTAVQFLDFRDNLNNSSSSCRRALDYSHTDPIMAEWITPLSPPPALPPPPAAVPSPPRRPISTAFLPVPVPPAVASTTSFHLFRGNNIALSHDRKIAWREAKELPNGYVFSGVPLRPGYKLILQVGTQQKLVSLNSILSSATEPAVLAVDHGLTLPQRKPYWRTLGPSDYCSDGLLGLIDNLALLMTQKRSLQGDELSFSLQRNGAVEVSRTGPGARLPSQALLLFHVDETLTLWPWLDIRGHVTKIKLCGITPLVSCSFSPVRPPFAACSPSLQMSTSTSLYDMQTCTPQTETTDLRVSLPRRSATPPPSLYNSVPSPRTTTLPRQTSQTASPNRVASTVYSECTICYEAAVDTVLYTCGHLCMCYPCATEQWGSSGVCPICRAVIRDVIRTFRA</sequence>
<dbReference type="SMART" id="SM00588">
    <property type="entry name" value="NEUZ"/>
    <property type="match status" value="1"/>
</dbReference>
<dbReference type="SUPFAM" id="SSF57850">
    <property type="entry name" value="RING/U-box"/>
    <property type="match status" value="1"/>
</dbReference>
<evidence type="ECO:0000256" key="3">
    <source>
        <dbReference type="ARBA" id="ARBA00022771"/>
    </source>
</evidence>
<evidence type="ECO:0000256" key="1">
    <source>
        <dbReference type="ARBA" id="ARBA00022723"/>
    </source>
</evidence>
<dbReference type="InterPro" id="IPR043136">
    <property type="entry name" value="B30.2/SPRY_sf"/>
</dbReference>
<evidence type="ECO:0000256" key="4">
    <source>
        <dbReference type="ARBA" id="ARBA00022833"/>
    </source>
</evidence>
<dbReference type="SMART" id="SM00184">
    <property type="entry name" value="RING"/>
    <property type="match status" value="1"/>
</dbReference>
<dbReference type="OrthoDB" id="6078042at2759"/>
<dbReference type="PANTHER" id="PTHR12429:SF6">
    <property type="entry name" value="PROTEIN NEURALIZED"/>
    <property type="match status" value="1"/>
</dbReference>
<dbReference type="InterPro" id="IPR013083">
    <property type="entry name" value="Znf_RING/FYVE/PHD"/>
</dbReference>
<dbReference type="CDD" id="cd16647">
    <property type="entry name" value="mRING-HC-C3HC5_NEU1"/>
    <property type="match status" value="1"/>
</dbReference>
<accession>A0A7R8W499</accession>
<dbReference type="Pfam" id="PF07177">
    <property type="entry name" value="Neuralized"/>
    <property type="match status" value="2"/>
</dbReference>
<dbReference type="FunFam" id="2.60.120.920:FF:000005">
    <property type="entry name" value="Putative E3 ubiquitin-protein ligase NEURL1B"/>
    <property type="match status" value="1"/>
</dbReference>
<evidence type="ECO:0000313" key="6">
    <source>
        <dbReference type="EMBL" id="CAD7224612.1"/>
    </source>
</evidence>
<dbReference type="EMBL" id="OB660407">
    <property type="protein sequence ID" value="CAD7224612.1"/>
    <property type="molecule type" value="Genomic_DNA"/>
</dbReference>
<reference evidence="6" key="1">
    <citation type="submission" date="2020-11" db="EMBL/GenBank/DDBJ databases">
        <authorList>
            <person name="Tran Van P."/>
        </authorList>
    </citation>
    <scope>NUCLEOTIDE SEQUENCE</scope>
</reference>
<keyword evidence="4" id="KW-0862">Zinc</keyword>
<dbReference type="PROSITE" id="PS50089">
    <property type="entry name" value="ZF_RING_2"/>
    <property type="match status" value="1"/>
</dbReference>
<protein>
    <submittedName>
        <fullName evidence="6">Uncharacterized protein</fullName>
    </submittedName>
</protein>
<dbReference type="Pfam" id="PF13920">
    <property type="entry name" value="zf-C3HC4_3"/>
    <property type="match status" value="1"/>
</dbReference>
<dbReference type="PANTHER" id="PTHR12429">
    <property type="entry name" value="NEURALIZED"/>
    <property type="match status" value="1"/>
</dbReference>
<evidence type="ECO:0000256" key="5">
    <source>
        <dbReference type="SAM" id="MobiDB-lite"/>
    </source>
</evidence>